<dbReference type="EC" id="2.4.1.-" evidence="11"/>
<dbReference type="InParanoid" id="K5WDJ6"/>
<dbReference type="GO" id="GO:0005789">
    <property type="term" value="C:endoplasmic reticulum membrane"/>
    <property type="evidence" value="ECO:0007669"/>
    <property type="project" value="UniProtKB-SubCell"/>
</dbReference>
<evidence type="ECO:0000256" key="7">
    <source>
        <dbReference type="ARBA" id="ARBA00022824"/>
    </source>
</evidence>
<keyword evidence="3" id="KW-0337">GPI-anchor biosynthesis</keyword>
<dbReference type="AlphaFoldDB" id="K5WDJ6"/>
<keyword evidence="13" id="KW-1185">Reference proteome</keyword>
<keyword evidence="5 12" id="KW-0808">Transferase</keyword>
<comment type="pathway">
    <text evidence="2">Glycolipid biosynthesis; glycosylphosphatidylinositol-anchor biosynthesis.</text>
</comment>
<gene>
    <name evidence="12" type="ORF">PHACADRAFT_160814</name>
</gene>
<evidence type="ECO:0000256" key="11">
    <source>
        <dbReference type="RuleBase" id="RU363075"/>
    </source>
</evidence>
<evidence type="ECO:0000256" key="1">
    <source>
        <dbReference type="ARBA" id="ARBA00004477"/>
    </source>
</evidence>
<sequence length="251" mass="27620">MILGPPLFVAGVRAGWQALRGDRGVKENSSGDSLARMNRVCAWTVLSALLLLSFQPHQEPRFLIPLVFPTILLVANSGIIDRLGKLFWVSTALCNIVLAVIFGFLHQGGIVPSLFRVHELVQQTNHSSAIVYWKTYMPPRHLLAIPETDVQSGLVSIIDLAGADADEVRNALFSLPSSDGTGGVYLVTPPFAVRSLDQRMSQCLKLDKRIYPHLDLDHIPESIEMGWKEGLSLGIYLAELECLKRVADPVS</sequence>
<name>K5WDJ6_PHACS</name>
<dbReference type="GeneID" id="18909174"/>
<keyword evidence="7 11" id="KW-0256">Endoplasmic reticulum</keyword>
<evidence type="ECO:0000256" key="5">
    <source>
        <dbReference type="ARBA" id="ARBA00022679"/>
    </source>
</evidence>
<evidence type="ECO:0000256" key="9">
    <source>
        <dbReference type="ARBA" id="ARBA00023136"/>
    </source>
</evidence>
<keyword evidence="6 11" id="KW-0812">Transmembrane</keyword>
<feature type="transmembrane region" description="Helical" evidence="11">
    <location>
        <begin position="86"/>
        <end position="105"/>
    </location>
</feature>
<comment type="subcellular location">
    <subcellularLocation>
        <location evidence="1 11">Endoplasmic reticulum membrane</location>
        <topology evidence="1 11">Multi-pass membrane protein</topology>
    </subcellularLocation>
</comment>
<dbReference type="PANTHER" id="PTHR22760:SF3">
    <property type="entry name" value="GPI MANNOSYLTRANSFERASE 4"/>
    <property type="match status" value="1"/>
</dbReference>
<dbReference type="STRING" id="650164.K5WDJ6"/>
<dbReference type="Proteomes" id="UP000008370">
    <property type="component" value="Unassembled WGS sequence"/>
</dbReference>
<dbReference type="EMBL" id="JH930471">
    <property type="protein sequence ID" value="EKM57320.1"/>
    <property type="molecule type" value="Genomic_DNA"/>
</dbReference>
<evidence type="ECO:0000256" key="3">
    <source>
        <dbReference type="ARBA" id="ARBA00022502"/>
    </source>
</evidence>
<dbReference type="RefSeq" id="XP_007395132.1">
    <property type="nucleotide sequence ID" value="XM_007395070.1"/>
</dbReference>
<dbReference type="GO" id="GO:0006506">
    <property type="term" value="P:GPI anchor biosynthetic process"/>
    <property type="evidence" value="ECO:0007669"/>
    <property type="project" value="UniProtKB-KW"/>
</dbReference>
<evidence type="ECO:0000256" key="2">
    <source>
        <dbReference type="ARBA" id="ARBA00004687"/>
    </source>
</evidence>
<evidence type="ECO:0000256" key="8">
    <source>
        <dbReference type="ARBA" id="ARBA00022989"/>
    </source>
</evidence>
<comment type="similarity">
    <text evidence="10">Belongs to the glycosyltransferase 22 family. PIGZ subfamily.</text>
</comment>
<keyword evidence="8 11" id="KW-1133">Transmembrane helix</keyword>
<accession>K5WDJ6</accession>
<evidence type="ECO:0000313" key="13">
    <source>
        <dbReference type="Proteomes" id="UP000008370"/>
    </source>
</evidence>
<organism evidence="12 13">
    <name type="scientific">Phanerochaete carnosa (strain HHB-10118-sp)</name>
    <name type="common">White-rot fungus</name>
    <name type="synonym">Peniophora carnosa</name>
    <dbReference type="NCBI Taxonomy" id="650164"/>
    <lineage>
        <taxon>Eukaryota</taxon>
        <taxon>Fungi</taxon>
        <taxon>Dikarya</taxon>
        <taxon>Basidiomycota</taxon>
        <taxon>Agaricomycotina</taxon>
        <taxon>Agaricomycetes</taxon>
        <taxon>Polyporales</taxon>
        <taxon>Phanerochaetaceae</taxon>
        <taxon>Phanerochaete</taxon>
    </lineage>
</organism>
<comment type="caution">
    <text evidence="11">Lacks conserved residue(s) required for the propagation of feature annotation.</text>
</comment>
<keyword evidence="4 11" id="KW-0328">Glycosyltransferase</keyword>
<reference evidence="12 13" key="1">
    <citation type="journal article" date="2012" name="BMC Genomics">
        <title>Comparative genomics of the white-rot fungi, Phanerochaete carnosa and P. chrysosporium, to elucidate the genetic basis of the distinct wood types they colonize.</title>
        <authorList>
            <person name="Suzuki H."/>
            <person name="MacDonald J."/>
            <person name="Syed K."/>
            <person name="Salamov A."/>
            <person name="Hori C."/>
            <person name="Aerts A."/>
            <person name="Henrissat B."/>
            <person name="Wiebenga A."/>
            <person name="vanKuyk P.A."/>
            <person name="Barry K."/>
            <person name="Lindquist E."/>
            <person name="LaButti K."/>
            <person name="Lapidus A."/>
            <person name="Lucas S."/>
            <person name="Coutinho P."/>
            <person name="Gong Y."/>
            <person name="Samejima M."/>
            <person name="Mahadevan R."/>
            <person name="Abou-Zaid M."/>
            <person name="de Vries R.P."/>
            <person name="Igarashi K."/>
            <person name="Yadav J.S."/>
            <person name="Grigoriev I.V."/>
            <person name="Master E.R."/>
        </authorList>
    </citation>
    <scope>NUCLEOTIDE SEQUENCE [LARGE SCALE GENOMIC DNA]</scope>
    <source>
        <strain evidence="12 13">HHB-10118-sp</strain>
    </source>
</reference>
<dbReference type="HOGENOM" id="CLU_098353_0_0_1"/>
<proteinExistence type="inferred from homology"/>
<feature type="transmembrane region" description="Helical" evidence="11">
    <location>
        <begin position="62"/>
        <end position="80"/>
    </location>
</feature>
<evidence type="ECO:0000256" key="4">
    <source>
        <dbReference type="ARBA" id="ARBA00022676"/>
    </source>
</evidence>
<dbReference type="InterPro" id="IPR005599">
    <property type="entry name" value="GPI_mannosylTrfase"/>
</dbReference>
<evidence type="ECO:0000256" key="6">
    <source>
        <dbReference type="ARBA" id="ARBA00022692"/>
    </source>
</evidence>
<evidence type="ECO:0000313" key="12">
    <source>
        <dbReference type="EMBL" id="EKM57320.1"/>
    </source>
</evidence>
<evidence type="ECO:0000256" key="10">
    <source>
        <dbReference type="ARBA" id="ARBA00038466"/>
    </source>
</evidence>
<dbReference type="PANTHER" id="PTHR22760">
    <property type="entry name" value="GLYCOSYLTRANSFERASE"/>
    <property type="match status" value="1"/>
</dbReference>
<keyword evidence="9 11" id="KW-0472">Membrane</keyword>
<dbReference type="GO" id="GO:0000026">
    <property type="term" value="F:alpha-1,2-mannosyltransferase activity"/>
    <property type="evidence" value="ECO:0007669"/>
    <property type="project" value="TreeGrafter"/>
</dbReference>
<protein>
    <recommendedName>
        <fullName evidence="11">Mannosyltransferase</fullName>
        <ecNumber evidence="11">2.4.1.-</ecNumber>
    </recommendedName>
</protein>
<dbReference type="Pfam" id="PF03901">
    <property type="entry name" value="Glyco_transf_22"/>
    <property type="match status" value="1"/>
</dbReference>
<dbReference type="KEGG" id="pco:PHACADRAFT_160814"/>
<dbReference type="OrthoDB" id="10066429at2759"/>